<gene>
    <name evidence="4" type="ORF">AVDCRST_MAG73-420</name>
</gene>
<protein>
    <submittedName>
        <fullName evidence="4">ABC transporter, substrate-binding protein (Cluster 1, maltose/g3p/polyamine/iron)</fullName>
    </submittedName>
</protein>
<dbReference type="GO" id="GO:1901982">
    <property type="term" value="F:maltose binding"/>
    <property type="evidence" value="ECO:0007669"/>
    <property type="project" value="TreeGrafter"/>
</dbReference>
<accession>A0A6J4TIQ9</accession>
<dbReference type="EMBL" id="CADCWE010000026">
    <property type="protein sequence ID" value="CAA9524927.1"/>
    <property type="molecule type" value="Genomic_DNA"/>
</dbReference>
<dbReference type="AlphaFoldDB" id="A0A6J4TIQ9"/>
<dbReference type="GO" id="GO:0055052">
    <property type="term" value="C:ATP-binding cassette (ABC) transporter complex, substrate-binding subunit-containing"/>
    <property type="evidence" value="ECO:0007669"/>
    <property type="project" value="TreeGrafter"/>
</dbReference>
<keyword evidence="3" id="KW-0732">Signal</keyword>
<organism evidence="4">
    <name type="scientific">uncultured Thermomicrobiales bacterium</name>
    <dbReference type="NCBI Taxonomy" id="1645740"/>
    <lineage>
        <taxon>Bacteria</taxon>
        <taxon>Pseudomonadati</taxon>
        <taxon>Thermomicrobiota</taxon>
        <taxon>Thermomicrobia</taxon>
        <taxon>Thermomicrobiales</taxon>
        <taxon>environmental samples</taxon>
    </lineage>
</organism>
<dbReference type="PROSITE" id="PS51318">
    <property type="entry name" value="TAT"/>
    <property type="match status" value="1"/>
</dbReference>
<dbReference type="SUPFAM" id="SSF53850">
    <property type="entry name" value="Periplasmic binding protein-like II"/>
    <property type="match status" value="1"/>
</dbReference>
<keyword evidence="2" id="KW-0813">Transport</keyword>
<evidence type="ECO:0000256" key="1">
    <source>
        <dbReference type="ARBA" id="ARBA00008520"/>
    </source>
</evidence>
<dbReference type="PANTHER" id="PTHR30061:SF50">
    <property type="entry name" value="MALTOSE_MALTODEXTRIN-BINDING PERIPLASMIC PROTEIN"/>
    <property type="match status" value="1"/>
</dbReference>
<dbReference type="CDD" id="cd13585">
    <property type="entry name" value="PBP2_TMBP_like"/>
    <property type="match status" value="1"/>
</dbReference>
<dbReference type="Pfam" id="PF01547">
    <property type="entry name" value="SBP_bac_1"/>
    <property type="match status" value="1"/>
</dbReference>
<comment type="similarity">
    <text evidence="1">Belongs to the bacterial solute-binding protein 1 family.</text>
</comment>
<evidence type="ECO:0000313" key="4">
    <source>
        <dbReference type="EMBL" id="CAA9524927.1"/>
    </source>
</evidence>
<evidence type="ECO:0000256" key="2">
    <source>
        <dbReference type="ARBA" id="ARBA00022448"/>
    </source>
</evidence>
<evidence type="ECO:0000256" key="3">
    <source>
        <dbReference type="ARBA" id="ARBA00022729"/>
    </source>
</evidence>
<name>A0A6J4TIQ9_9BACT</name>
<dbReference type="PANTHER" id="PTHR30061">
    <property type="entry name" value="MALTOSE-BINDING PERIPLASMIC PROTEIN"/>
    <property type="match status" value="1"/>
</dbReference>
<dbReference type="GO" id="GO:0042956">
    <property type="term" value="P:maltodextrin transmembrane transport"/>
    <property type="evidence" value="ECO:0007669"/>
    <property type="project" value="TreeGrafter"/>
</dbReference>
<dbReference type="Gene3D" id="3.40.190.10">
    <property type="entry name" value="Periplasmic binding protein-like II"/>
    <property type="match status" value="1"/>
</dbReference>
<dbReference type="GO" id="GO:0015768">
    <property type="term" value="P:maltose transport"/>
    <property type="evidence" value="ECO:0007669"/>
    <property type="project" value="TreeGrafter"/>
</dbReference>
<dbReference type="InterPro" id="IPR006311">
    <property type="entry name" value="TAT_signal"/>
</dbReference>
<dbReference type="InterPro" id="IPR006059">
    <property type="entry name" value="SBP"/>
</dbReference>
<proteinExistence type="inferred from homology"/>
<sequence>MTSSPFGRMDSLSRRRFLAAAAGLSAMAALPRHTLARLIQEGAAKTGVDPNKWNPETIQALAGTITVDTAAELHALVPQDTAGEVAYWSVGPTEASPQITKDLYDQFLADFATFYPNIELENQNVGYNDMLDKIRTAAAGKSAPDVAKMPILWGVEFAARGHLREIVLEDYGLSRELFWDGALKSVTWQDKMYGIPTNNETMGFIYNKKIFADAGLDPETPPATWADVVAYSKQIKDETGKNGYGMVAKVNAGNTPFRFMPLLWAHGSGALDEAEPNPTYEASMINNEGGVAALQAMYDMYVTDRSVPTSALTNTQVENQDLYIAGEIAMMISHPSEYVAMQGRAAEATGSDKERADEIVANMAYGLIPEGPVRRAVVFGGSNAHIFTDEAHGRPVDMNAAKALMATLTSPEWSLKNNWTDSNPANLRGFETQFMRQRLDEIKFLEVTTAMLPFGIPFPVVPESPEIMNIIVPDMLQNALTQSMTVKEAADDAAQKINALIAAR</sequence>
<reference evidence="4" key="1">
    <citation type="submission" date="2020-02" db="EMBL/GenBank/DDBJ databases">
        <authorList>
            <person name="Meier V. D."/>
        </authorList>
    </citation>
    <scope>NUCLEOTIDE SEQUENCE</scope>
    <source>
        <strain evidence="4">AVDCRST_MAG73</strain>
    </source>
</reference>